<dbReference type="InterPro" id="IPR014710">
    <property type="entry name" value="RmlC-like_jellyroll"/>
</dbReference>
<organism evidence="3 4">
    <name type="scientific">Protopolystoma xenopodis</name>
    <dbReference type="NCBI Taxonomy" id="117903"/>
    <lineage>
        <taxon>Eukaryota</taxon>
        <taxon>Metazoa</taxon>
        <taxon>Spiralia</taxon>
        <taxon>Lophotrochozoa</taxon>
        <taxon>Platyhelminthes</taxon>
        <taxon>Monogenea</taxon>
        <taxon>Polyopisthocotylea</taxon>
        <taxon>Polystomatidea</taxon>
        <taxon>Polystomatidae</taxon>
        <taxon>Protopolystoma</taxon>
    </lineage>
</organism>
<dbReference type="Pfam" id="PF00027">
    <property type="entry name" value="cNMP_binding"/>
    <property type="match status" value="1"/>
</dbReference>
<gene>
    <name evidence="3" type="ORF">PXEA_LOCUS19390</name>
</gene>
<dbReference type="InterPro" id="IPR000595">
    <property type="entry name" value="cNMP-bd_dom"/>
</dbReference>
<proteinExistence type="predicted"/>
<dbReference type="CDD" id="cd00038">
    <property type="entry name" value="CAP_ED"/>
    <property type="match status" value="1"/>
</dbReference>
<sequence>MRTLSLKFKTTHVPPGDTLVHKGDVLSALYFIARGSIEILSGPDNDILAILSTGDVFGEHPCVYSTVGKSKCNVRALTYCDLHKIHREDLLETLGMYPEFAKSFSEGLEITFNLRDDSLVIPSLSVGDFGGPGFYGLPKFNSRPMLPLLCSAPEDLNNQQPSQALERFCKDGSAKESLHRRGMRPQPILNRK</sequence>
<dbReference type="PROSITE" id="PS50042">
    <property type="entry name" value="CNMP_BINDING_3"/>
    <property type="match status" value="1"/>
</dbReference>
<dbReference type="GO" id="GO:0042391">
    <property type="term" value="P:regulation of membrane potential"/>
    <property type="evidence" value="ECO:0007669"/>
    <property type="project" value="TreeGrafter"/>
</dbReference>
<comment type="caution">
    <text evidence="3">The sequence shown here is derived from an EMBL/GenBank/DDBJ whole genome shotgun (WGS) entry which is preliminary data.</text>
</comment>
<dbReference type="SUPFAM" id="SSF51206">
    <property type="entry name" value="cAMP-binding domain-like"/>
    <property type="match status" value="1"/>
</dbReference>
<dbReference type="SMART" id="SM00100">
    <property type="entry name" value="cNMP"/>
    <property type="match status" value="1"/>
</dbReference>
<dbReference type="Gene3D" id="2.60.120.10">
    <property type="entry name" value="Jelly Rolls"/>
    <property type="match status" value="1"/>
</dbReference>
<dbReference type="OrthoDB" id="432483at2759"/>
<evidence type="ECO:0000313" key="3">
    <source>
        <dbReference type="EMBL" id="VEL25950.1"/>
    </source>
</evidence>
<dbReference type="Proteomes" id="UP000784294">
    <property type="component" value="Unassembled WGS sequence"/>
</dbReference>
<dbReference type="PRINTS" id="PR01470">
    <property type="entry name" value="ERGCHANNEL"/>
</dbReference>
<dbReference type="PANTHER" id="PTHR10217:SF548">
    <property type="entry name" value="GH12235P"/>
    <property type="match status" value="1"/>
</dbReference>
<reference evidence="3" key="1">
    <citation type="submission" date="2018-11" db="EMBL/GenBank/DDBJ databases">
        <authorList>
            <consortium name="Pathogen Informatics"/>
        </authorList>
    </citation>
    <scope>NUCLEOTIDE SEQUENCE</scope>
</reference>
<dbReference type="AlphaFoldDB" id="A0A3S5AKB4"/>
<dbReference type="InterPro" id="IPR003967">
    <property type="entry name" value="K_chnl_volt-dep_ERG"/>
</dbReference>
<evidence type="ECO:0000256" key="1">
    <source>
        <dbReference type="SAM" id="MobiDB-lite"/>
    </source>
</evidence>
<dbReference type="GO" id="GO:0005242">
    <property type="term" value="F:inward rectifier potassium channel activity"/>
    <property type="evidence" value="ECO:0007669"/>
    <property type="project" value="TreeGrafter"/>
</dbReference>
<evidence type="ECO:0000259" key="2">
    <source>
        <dbReference type="PROSITE" id="PS50042"/>
    </source>
</evidence>
<name>A0A3S5AKB4_9PLAT</name>
<feature type="region of interest" description="Disordered" evidence="1">
    <location>
        <begin position="172"/>
        <end position="192"/>
    </location>
</feature>
<feature type="domain" description="Cyclic nucleotide-binding" evidence="2">
    <location>
        <begin position="1"/>
        <end position="95"/>
    </location>
</feature>
<dbReference type="GO" id="GO:0005886">
    <property type="term" value="C:plasma membrane"/>
    <property type="evidence" value="ECO:0007669"/>
    <property type="project" value="TreeGrafter"/>
</dbReference>
<dbReference type="InterPro" id="IPR018490">
    <property type="entry name" value="cNMP-bd_dom_sf"/>
</dbReference>
<evidence type="ECO:0000313" key="4">
    <source>
        <dbReference type="Proteomes" id="UP000784294"/>
    </source>
</evidence>
<dbReference type="PANTHER" id="PTHR10217">
    <property type="entry name" value="VOLTAGE AND LIGAND GATED POTASSIUM CHANNEL"/>
    <property type="match status" value="1"/>
</dbReference>
<dbReference type="EMBL" id="CAAALY010077141">
    <property type="protein sequence ID" value="VEL25950.1"/>
    <property type="molecule type" value="Genomic_DNA"/>
</dbReference>
<accession>A0A3S5AKB4</accession>
<protein>
    <recommendedName>
        <fullName evidence="2">Cyclic nucleotide-binding domain-containing protein</fullName>
    </recommendedName>
</protein>
<keyword evidence="4" id="KW-1185">Reference proteome</keyword>
<dbReference type="InterPro" id="IPR050818">
    <property type="entry name" value="KCNH_animal-type"/>
</dbReference>